<dbReference type="CDD" id="cd00105">
    <property type="entry name" value="KH-I"/>
    <property type="match status" value="1"/>
</dbReference>
<comment type="caution">
    <text evidence="5">The sequence shown here is derived from an EMBL/GenBank/DDBJ whole genome shotgun (WGS) entry which is preliminary data.</text>
</comment>
<feature type="region of interest" description="Disordered" evidence="3">
    <location>
        <begin position="35"/>
        <end position="96"/>
    </location>
</feature>
<keyword evidence="2" id="KW-0694">RNA-binding</keyword>
<feature type="domain" description="K Homology" evidence="4">
    <location>
        <begin position="221"/>
        <end position="292"/>
    </location>
</feature>
<dbReference type="SMART" id="SM00322">
    <property type="entry name" value="KH"/>
    <property type="match status" value="3"/>
</dbReference>
<dbReference type="PROSITE" id="PS50084">
    <property type="entry name" value="KH_TYPE_1"/>
    <property type="match status" value="3"/>
</dbReference>
<dbReference type="Proteomes" id="UP000703661">
    <property type="component" value="Unassembled WGS sequence"/>
</dbReference>
<feature type="region of interest" description="Disordered" evidence="3">
    <location>
        <begin position="391"/>
        <end position="429"/>
    </location>
</feature>
<evidence type="ECO:0000256" key="1">
    <source>
        <dbReference type="ARBA" id="ARBA00022737"/>
    </source>
</evidence>
<dbReference type="InterPro" id="IPR004087">
    <property type="entry name" value="KH_dom"/>
</dbReference>
<feature type="domain" description="K Homology" evidence="4">
    <location>
        <begin position="315"/>
        <end position="388"/>
    </location>
</feature>
<evidence type="ECO:0000313" key="5">
    <source>
        <dbReference type="EMBL" id="KAG0009533.1"/>
    </source>
</evidence>
<dbReference type="EMBL" id="JAAAID010001561">
    <property type="protein sequence ID" value="KAG0009533.1"/>
    <property type="molecule type" value="Genomic_DNA"/>
</dbReference>
<dbReference type="InterPro" id="IPR004088">
    <property type="entry name" value="KH_dom_type_1"/>
</dbReference>
<organism evidence="5 6">
    <name type="scientific">Entomortierella chlamydospora</name>
    <dbReference type="NCBI Taxonomy" id="101097"/>
    <lineage>
        <taxon>Eukaryota</taxon>
        <taxon>Fungi</taxon>
        <taxon>Fungi incertae sedis</taxon>
        <taxon>Mucoromycota</taxon>
        <taxon>Mortierellomycotina</taxon>
        <taxon>Mortierellomycetes</taxon>
        <taxon>Mortierellales</taxon>
        <taxon>Mortierellaceae</taxon>
        <taxon>Entomortierella</taxon>
    </lineage>
</organism>
<dbReference type="Gene3D" id="3.30.1370.10">
    <property type="entry name" value="K Homology domain, type 1"/>
    <property type="match status" value="3"/>
</dbReference>
<keyword evidence="1" id="KW-0677">Repeat</keyword>
<feature type="compositionally biased region" description="Low complexity" evidence="3">
    <location>
        <begin position="414"/>
        <end position="429"/>
    </location>
</feature>
<dbReference type="GO" id="GO:0003723">
    <property type="term" value="F:RNA binding"/>
    <property type="evidence" value="ECO:0007669"/>
    <property type="project" value="UniProtKB-UniRule"/>
</dbReference>
<evidence type="ECO:0000256" key="2">
    <source>
        <dbReference type="PROSITE-ProRule" id="PRU00117"/>
    </source>
</evidence>
<protein>
    <recommendedName>
        <fullName evidence="4">K Homology domain-containing protein</fullName>
    </recommendedName>
</protein>
<evidence type="ECO:0000259" key="4">
    <source>
        <dbReference type="SMART" id="SM00322"/>
    </source>
</evidence>
<keyword evidence="6" id="KW-1185">Reference proteome</keyword>
<reference evidence="5" key="1">
    <citation type="journal article" date="2020" name="Fungal Divers.">
        <title>Resolving the Mortierellaceae phylogeny through synthesis of multi-gene phylogenetics and phylogenomics.</title>
        <authorList>
            <person name="Vandepol N."/>
            <person name="Liber J."/>
            <person name="Desiro A."/>
            <person name="Na H."/>
            <person name="Kennedy M."/>
            <person name="Barry K."/>
            <person name="Grigoriev I.V."/>
            <person name="Miller A.N."/>
            <person name="O'Donnell K."/>
            <person name="Stajich J.E."/>
            <person name="Bonito G."/>
        </authorList>
    </citation>
    <scope>NUCLEOTIDE SEQUENCE</scope>
    <source>
        <strain evidence="5">NRRL 2769</strain>
    </source>
</reference>
<feature type="compositionally biased region" description="Polar residues" evidence="3">
    <location>
        <begin position="631"/>
        <end position="649"/>
    </location>
</feature>
<dbReference type="InterPro" id="IPR036612">
    <property type="entry name" value="KH_dom_type_1_sf"/>
</dbReference>
<feature type="compositionally biased region" description="Basic and acidic residues" evidence="3">
    <location>
        <begin position="67"/>
        <end position="90"/>
    </location>
</feature>
<dbReference type="Pfam" id="PF00013">
    <property type="entry name" value="KH_1"/>
    <property type="match status" value="3"/>
</dbReference>
<accession>A0A9P6MQ08</accession>
<feature type="compositionally biased region" description="Polar residues" evidence="3">
    <location>
        <begin position="36"/>
        <end position="49"/>
    </location>
</feature>
<name>A0A9P6MQ08_9FUNG</name>
<proteinExistence type="predicted"/>
<dbReference type="OrthoDB" id="5204190at2759"/>
<feature type="domain" description="K Homology" evidence="4">
    <location>
        <begin position="111"/>
        <end position="182"/>
    </location>
</feature>
<dbReference type="AlphaFoldDB" id="A0A9P6MQ08"/>
<feature type="region of interest" description="Disordered" evidence="3">
    <location>
        <begin position="599"/>
        <end position="649"/>
    </location>
</feature>
<dbReference type="PANTHER" id="PTHR10288">
    <property type="entry name" value="KH DOMAIN CONTAINING RNA BINDING PROTEIN"/>
    <property type="match status" value="1"/>
</dbReference>
<dbReference type="SUPFAM" id="SSF54791">
    <property type="entry name" value="Eukaryotic type KH-domain (KH-domain type I)"/>
    <property type="match status" value="3"/>
</dbReference>
<evidence type="ECO:0000256" key="3">
    <source>
        <dbReference type="SAM" id="MobiDB-lite"/>
    </source>
</evidence>
<sequence>MPSDTPAQDTPGAPAPKVDFTAAMAKVKALAAKLGNSASNTIPQATTPSAPGPAKRPYEEDSYSQSHDSHSDETPYGKRMAYDSGRDSTPVHRPGLGAQVSHYAPPMRNEHNIQEEMPVPGNLVGLIIGRGGENLKRIERETGCRVQFSQDGNPGDRERFVNIIGQPAGIADAKRQIQEIITSSQTGDRHGNSSYGGGGYGAGNYGMGGGGGGGGSGYGRGGTTATIQIPSTKVGLVIGRGGETIRDLQDRSGARIAVTPPHDHSSPSRTVSITGDDGAIERAKAFIEEIVNDMAPRGNYGGSSGGGGGGGGYQSTPPVTMTVPQESIGLVIGRGGETVKQLQIQSRAKIQVQQVDPGLPPPADRTINLFGPPEAVEYAKQLIMEKVAGARDNDRYGGQRDQSGYGSGGGYGGYQQQQQQYQQPAQSSASSGYGQYGSYAAPAATGAASSTTGYTPEQQAAYAQYYGYQYGAGYQYGTTAPAAAGTPATTASSGADAAATPATASADASAYGAYDYSRYLAGQYGTTASATTTSSASAAPATSTVGASSAGTAAPTTTDASAVAATGVPDYSAYYAQQGYNSDAYQQYYSQYYGYQASASTGTGADSTSAVATTTAAATDSAGSTDPSSSNNAGSEQSQSASGNEPASS</sequence>
<feature type="compositionally biased region" description="Low complexity" evidence="3">
    <location>
        <begin position="599"/>
        <end position="630"/>
    </location>
</feature>
<gene>
    <name evidence="5" type="ORF">BGZ80_002297</name>
</gene>
<evidence type="ECO:0000313" key="6">
    <source>
        <dbReference type="Proteomes" id="UP000703661"/>
    </source>
</evidence>